<dbReference type="Proteomes" id="UP000664164">
    <property type="component" value="Unassembled WGS sequence"/>
</dbReference>
<feature type="domain" description="Ribosome maturation factor RimM PRC barrel" evidence="8">
    <location>
        <begin position="99"/>
        <end position="165"/>
    </location>
</feature>
<dbReference type="NCBIfam" id="TIGR02273">
    <property type="entry name" value="16S_RimM"/>
    <property type="match status" value="1"/>
</dbReference>
<dbReference type="Gene3D" id="2.40.30.60">
    <property type="entry name" value="RimM"/>
    <property type="match status" value="1"/>
</dbReference>
<dbReference type="GO" id="GO:0005737">
    <property type="term" value="C:cytoplasm"/>
    <property type="evidence" value="ECO:0007669"/>
    <property type="project" value="UniProtKB-SubCell"/>
</dbReference>
<feature type="domain" description="RimM N-terminal" evidence="7">
    <location>
        <begin position="4"/>
        <end position="85"/>
    </location>
</feature>
<keyword evidence="3 5" id="KW-0698">rRNA processing</keyword>
<keyword evidence="1 5" id="KW-0963">Cytoplasm</keyword>
<evidence type="ECO:0000259" key="8">
    <source>
        <dbReference type="Pfam" id="PF24986"/>
    </source>
</evidence>
<feature type="region of interest" description="Disordered" evidence="6">
    <location>
        <begin position="168"/>
        <end position="194"/>
    </location>
</feature>
<dbReference type="GO" id="GO:0006364">
    <property type="term" value="P:rRNA processing"/>
    <property type="evidence" value="ECO:0007669"/>
    <property type="project" value="UniProtKB-UniRule"/>
</dbReference>
<dbReference type="InterPro" id="IPR009000">
    <property type="entry name" value="Transl_B-barrel_sf"/>
</dbReference>
<evidence type="ECO:0000256" key="1">
    <source>
        <dbReference type="ARBA" id="ARBA00022490"/>
    </source>
</evidence>
<dbReference type="InterPro" id="IPR011961">
    <property type="entry name" value="RimM"/>
</dbReference>
<comment type="subcellular location">
    <subcellularLocation>
        <location evidence="5">Cytoplasm</location>
    </subcellularLocation>
</comment>
<gene>
    <name evidence="5 9" type="primary">rimM</name>
    <name evidence="9" type="ORF">J1902_03500</name>
</gene>
<dbReference type="Gene3D" id="2.30.30.240">
    <property type="entry name" value="PRC-barrel domain"/>
    <property type="match status" value="1"/>
</dbReference>
<evidence type="ECO:0000256" key="2">
    <source>
        <dbReference type="ARBA" id="ARBA00022517"/>
    </source>
</evidence>
<dbReference type="GO" id="GO:0005840">
    <property type="term" value="C:ribosome"/>
    <property type="evidence" value="ECO:0007669"/>
    <property type="project" value="InterPro"/>
</dbReference>
<dbReference type="InterPro" id="IPR011033">
    <property type="entry name" value="PRC_barrel-like_sf"/>
</dbReference>
<evidence type="ECO:0000313" key="9">
    <source>
        <dbReference type="EMBL" id="MBO1267052.1"/>
    </source>
</evidence>
<dbReference type="PANTHER" id="PTHR33692:SF1">
    <property type="entry name" value="RIBOSOME MATURATION FACTOR RIMM"/>
    <property type="match status" value="1"/>
</dbReference>
<dbReference type="PANTHER" id="PTHR33692">
    <property type="entry name" value="RIBOSOME MATURATION FACTOR RIMM"/>
    <property type="match status" value="1"/>
</dbReference>
<dbReference type="RefSeq" id="WP_207614857.1">
    <property type="nucleotide sequence ID" value="NZ_JAFNLL010000004.1"/>
</dbReference>
<keyword evidence="10" id="KW-1185">Reference proteome</keyword>
<dbReference type="AlphaFoldDB" id="A0A939HFI1"/>
<dbReference type="SUPFAM" id="SSF50346">
    <property type="entry name" value="PRC-barrel domain"/>
    <property type="match status" value="1"/>
</dbReference>
<dbReference type="Pfam" id="PF24986">
    <property type="entry name" value="PRC_RimM"/>
    <property type="match status" value="1"/>
</dbReference>
<keyword evidence="4 5" id="KW-0143">Chaperone</keyword>
<dbReference type="SUPFAM" id="SSF50447">
    <property type="entry name" value="Translation proteins"/>
    <property type="match status" value="1"/>
</dbReference>
<evidence type="ECO:0000259" key="7">
    <source>
        <dbReference type="Pfam" id="PF01782"/>
    </source>
</evidence>
<comment type="function">
    <text evidence="5">An accessory protein needed during the final step in the assembly of 30S ribosomal subunit, possibly for assembly of the head region. Essential for efficient processing of 16S rRNA. May be needed both before and after RbfA during the maturation of 16S rRNA. It has affinity for free ribosomal 30S subunits but not for 70S ribosomes.</text>
</comment>
<evidence type="ECO:0000256" key="4">
    <source>
        <dbReference type="ARBA" id="ARBA00023186"/>
    </source>
</evidence>
<evidence type="ECO:0000256" key="5">
    <source>
        <dbReference type="HAMAP-Rule" id="MF_00014"/>
    </source>
</evidence>
<organism evidence="9 10">
    <name type="scientific">Arthrobacter cavernae</name>
    <dbReference type="NCBI Taxonomy" id="2817681"/>
    <lineage>
        <taxon>Bacteria</taxon>
        <taxon>Bacillati</taxon>
        <taxon>Actinomycetota</taxon>
        <taxon>Actinomycetes</taxon>
        <taxon>Micrococcales</taxon>
        <taxon>Micrococcaceae</taxon>
        <taxon>Arthrobacter</taxon>
    </lineage>
</organism>
<sequence length="194" mass="20766">MQLQVARIGKPHGIRGEVTVQVLTDAPGERFVPGTEFVVEPASAGPLTVISARWNKDILLLGFEEIADRNAAEAIRGAKLFIETEDIDDEDDDEGWYEHELVGLEARVGSQVVGKVSALNTMPVQDLLVVEGADGKEILIPFVDEIVPEVNIEEGYILLTPPAGLFELNDEAAGDDESGEEADDADDADAGKGA</sequence>
<dbReference type="HAMAP" id="MF_00014">
    <property type="entry name" value="Ribosome_mat_RimM"/>
    <property type="match status" value="1"/>
</dbReference>
<dbReference type="GO" id="GO:0043022">
    <property type="term" value="F:ribosome binding"/>
    <property type="evidence" value="ECO:0007669"/>
    <property type="project" value="InterPro"/>
</dbReference>
<accession>A0A939HFI1</accession>
<dbReference type="Pfam" id="PF01782">
    <property type="entry name" value="RimM"/>
    <property type="match status" value="1"/>
</dbReference>
<keyword evidence="2 5" id="KW-0690">Ribosome biogenesis</keyword>
<dbReference type="EMBL" id="JAFNLL010000004">
    <property type="protein sequence ID" value="MBO1267052.1"/>
    <property type="molecule type" value="Genomic_DNA"/>
</dbReference>
<comment type="subunit">
    <text evidence="5">Binds ribosomal protein uS19.</text>
</comment>
<feature type="compositionally biased region" description="Acidic residues" evidence="6">
    <location>
        <begin position="168"/>
        <end position="188"/>
    </location>
</feature>
<comment type="similarity">
    <text evidence="5">Belongs to the RimM family.</text>
</comment>
<dbReference type="InterPro" id="IPR056792">
    <property type="entry name" value="PRC_RimM"/>
</dbReference>
<name>A0A939HFI1_9MICC</name>
<reference evidence="9" key="1">
    <citation type="submission" date="2021-03" db="EMBL/GenBank/DDBJ databases">
        <title>A new species, PO-11, isolated from a karst cave deposit.</title>
        <authorList>
            <person name="Zhaoxiaoyong W."/>
        </authorList>
    </citation>
    <scope>NUCLEOTIDE SEQUENCE</scope>
    <source>
        <strain evidence="9">PO-11</strain>
    </source>
</reference>
<comment type="domain">
    <text evidence="5">The PRC barrel domain binds ribosomal protein uS19.</text>
</comment>
<dbReference type="GO" id="GO:0042274">
    <property type="term" value="P:ribosomal small subunit biogenesis"/>
    <property type="evidence" value="ECO:0007669"/>
    <property type="project" value="UniProtKB-UniRule"/>
</dbReference>
<dbReference type="InterPro" id="IPR036976">
    <property type="entry name" value="RimM_N_sf"/>
</dbReference>
<proteinExistence type="inferred from homology"/>
<evidence type="ECO:0000256" key="6">
    <source>
        <dbReference type="SAM" id="MobiDB-lite"/>
    </source>
</evidence>
<protein>
    <recommendedName>
        <fullName evidence="5">Ribosome maturation factor RimM</fullName>
    </recommendedName>
</protein>
<evidence type="ECO:0000313" key="10">
    <source>
        <dbReference type="Proteomes" id="UP000664164"/>
    </source>
</evidence>
<evidence type="ECO:0000256" key="3">
    <source>
        <dbReference type="ARBA" id="ARBA00022552"/>
    </source>
</evidence>
<dbReference type="InterPro" id="IPR002676">
    <property type="entry name" value="RimM_N"/>
</dbReference>
<comment type="caution">
    <text evidence="9">The sequence shown here is derived from an EMBL/GenBank/DDBJ whole genome shotgun (WGS) entry which is preliminary data.</text>
</comment>